<dbReference type="Pfam" id="PF00300">
    <property type="entry name" value="His_Phos_1"/>
    <property type="match status" value="1"/>
</dbReference>
<sequence>MSSKTYRSIIVSHQARLRCFLHDYLINNNDQSNSRSNSSDSYDSGVTDVESVSSSGSESKGGGGGLHRFQNGCVIKLIITSTSLSLELVYNGSIDEEKPTYTYYVKPGTIDEKAKQGKYQIEELHPIFIKVNFEHINPINTFEFYLIRHGQAEHNVLKGMSKAFSNKNTKLTEDGRAQALSSGKHLKDIVRGKEIDYLFASDLNRTSETMGHFLKGFNNQLMDKSIVILPCSHELTYTKNSHCDGHQGITPNENISTCEPGKTGKTLLTRQTIDSCDTIGDLRLDWSFYSKFYGSGTRRKRGSEVSKQCRDTDMFKEAIEYITSKEGRGNKRAKLSSLLHDMPQTTRDKMSNNLNKLNDLSDKSDQLKEGANAFAKSAQQLALAQKSSKWWGKGGKTRRKRRPGSKRKGQSVKRKRKGSIGVSRKQRCKYGRRKYHRKTKKRQRGGNQE</sequence>
<feature type="compositionally biased region" description="Basic residues" evidence="1">
    <location>
        <begin position="395"/>
        <end position="449"/>
    </location>
</feature>
<dbReference type="InterPro" id="IPR050275">
    <property type="entry name" value="PGM_Phosphatase"/>
</dbReference>
<reference evidence="2" key="1">
    <citation type="journal article" date="2020" name="Nature">
        <title>Giant virus diversity and host interactions through global metagenomics.</title>
        <authorList>
            <person name="Schulz F."/>
            <person name="Roux S."/>
            <person name="Paez-Espino D."/>
            <person name="Jungbluth S."/>
            <person name="Walsh D.A."/>
            <person name="Denef V.J."/>
            <person name="McMahon K.D."/>
            <person name="Konstantinidis K.T."/>
            <person name="Eloe-Fadrosh E.A."/>
            <person name="Kyrpides N.C."/>
            <person name="Woyke T."/>
        </authorList>
    </citation>
    <scope>NUCLEOTIDE SEQUENCE</scope>
    <source>
        <strain evidence="2">GVMAG-S-1016713-123</strain>
    </source>
</reference>
<dbReference type="PANTHER" id="PTHR48100:SF1">
    <property type="entry name" value="HISTIDINE PHOSPHATASE FAMILY PROTEIN-RELATED"/>
    <property type="match status" value="1"/>
</dbReference>
<dbReference type="GO" id="GO:0005737">
    <property type="term" value="C:cytoplasm"/>
    <property type="evidence" value="ECO:0007669"/>
    <property type="project" value="TreeGrafter"/>
</dbReference>
<feature type="region of interest" description="Disordered" evidence="1">
    <location>
        <begin position="385"/>
        <end position="449"/>
    </location>
</feature>
<evidence type="ECO:0000313" key="2">
    <source>
        <dbReference type="EMBL" id="QHU34288.1"/>
    </source>
</evidence>
<dbReference type="CDD" id="cd15873">
    <property type="entry name" value="R-SNARE_STXBP5_6"/>
    <property type="match status" value="1"/>
</dbReference>
<dbReference type="SUPFAM" id="SSF58038">
    <property type="entry name" value="SNARE fusion complex"/>
    <property type="match status" value="1"/>
</dbReference>
<accession>A0A6C0LWA6</accession>
<dbReference type="EMBL" id="MN740568">
    <property type="protein sequence ID" value="QHU34288.1"/>
    <property type="molecule type" value="Genomic_DNA"/>
</dbReference>
<dbReference type="AlphaFoldDB" id="A0A6C0LWA6"/>
<feature type="compositionally biased region" description="Low complexity" evidence="1">
    <location>
        <begin position="31"/>
        <end position="58"/>
    </location>
</feature>
<dbReference type="InterPro" id="IPR013078">
    <property type="entry name" value="His_Pase_superF_clade-1"/>
</dbReference>
<name>A0A6C0LWA6_9ZZZZ</name>
<dbReference type="Gene3D" id="1.20.5.110">
    <property type="match status" value="1"/>
</dbReference>
<proteinExistence type="predicted"/>
<protein>
    <submittedName>
        <fullName evidence="2">Uncharacterized protein</fullName>
    </submittedName>
</protein>
<feature type="region of interest" description="Disordered" evidence="1">
    <location>
        <begin position="31"/>
        <end position="64"/>
    </location>
</feature>
<dbReference type="InterPro" id="IPR029033">
    <property type="entry name" value="His_PPase_superfam"/>
</dbReference>
<dbReference type="Gene3D" id="3.40.50.1240">
    <property type="entry name" value="Phosphoglycerate mutase-like"/>
    <property type="match status" value="1"/>
</dbReference>
<feature type="region of interest" description="Disordered" evidence="1">
    <location>
        <begin position="339"/>
        <end position="360"/>
    </location>
</feature>
<organism evidence="2">
    <name type="scientific">viral metagenome</name>
    <dbReference type="NCBI Taxonomy" id="1070528"/>
    <lineage>
        <taxon>unclassified sequences</taxon>
        <taxon>metagenomes</taxon>
        <taxon>organismal metagenomes</taxon>
    </lineage>
</organism>
<dbReference type="SUPFAM" id="SSF53254">
    <property type="entry name" value="Phosphoglycerate mutase-like"/>
    <property type="match status" value="1"/>
</dbReference>
<dbReference type="PANTHER" id="PTHR48100">
    <property type="entry name" value="BROAD-SPECIFICITY PHOSPHATASE YOR283W-RELATED"/>
    <property type="match status" value="1"/>
</dbReference>
<dbReference type="GO" id="GO:0016791">
    <property type="term" value="F:phosphatase activity"/>
    <property type="evidence" value="ECO:0007669"/>
    <property type="project" value="TreeGrafter"/>
</dbReference>
<evidence type="ECO:0000256" key="1">
    <source>
        <dbReference type="SAM" id="MobiDB-lite"/>
    </source>
</evidence>
<dbReference type="CDD" id="cd07040">
    <property type="entry name" value="HP"/>
    <property type="match status" value="1"/>
</dbReference>